<dbReference type="Gene3D" id="1.10.287.130">
    <property type="match status" value="1"/>
</dbReference>
<dbReference type="GO" id="GO:0000155">
    <property type="term" value="F:phosphorelay sensor kinase activity"/>
    <property type="evidence" value="ECO:0007669"/>
    <property type="project" value="InterPro"/>
</dbReference>
<gene>
    <name evidence="20" type="ORF">O987_19055</name>
</gene>
<dbReference type="KEGG" id="ctes:O987_19055"/>
<dbReference type="SMART" id="SM00388">
    <property type="entry name" value="HisKA"/>
    <property type="match status" value="1"/>
</dbReference>
<dbReference type="Pfam" id="PF00512">
    <property type="entry name" value="HisKA"/>
    <property type="match status" value="1"/>
</dbReference>
<keyword evidence="5" id="KW-0813">Transport</keyword>
<keyword evidence="11" id="KW-0547">Nucleotide-binding</keyword>
<evidence type="ECO:0000256" key="11">
    <source>
        <dbReference type="ARBA" id="ARBA00022741"/>
    </source>
</evidence>
<dbReference type="InterPro" id="IPR000014">
    <property type="entry name" value="PAS"/>
</dbReference>
<proteinExistence type="predicted"/>
<evidence type="ECO:0000256" key="12">
    <source>
        <dbReference type="ARBA" id="ARBA00022777"/>
    </source>
</evidence>
<dbReference type="InterPro" id="IPR035965">
    <property type="entry name" value="PAS-like_dom_sf"/>
</dbReference>
<protein>
    <recommendedName>
        <fullName evidence="4">Phosphate regulon sensor protein PhoR</fullName>
        <ecNumber evidence="3">2.7.13.3</ecNumber>
    </recommendedName>
</protein>
<evidence type="ECO:0000256" key="3">
    <source>
        <dbReference type="ARBA" id="ARBA00012438"/>
    </source>
</evidence>
<evidence type="ECO:0000256" key="9">
    <source>
        <dbReference type="ARBA" id="ARBA00022679"/>
    </source>
</evidence>
<dbReference type="EC" id="2.7.13.3" evidence="3"/>
<keyword evidence="9" id="KW-0808">Transferase</keyword>
<dbReference type="GO" id="GO:0006817">
    <property type="term" value="P:phosphate ion transport"/>
    <property type="evidence" value="ECO:0007669"/>
    <property type="project" value="UniProtKB-KW"/>
</dbReference>
<sequence length="465" mass="51606">MGWRGFRLLASQIAAAMVLWLLWAYLVAPDATVGQQTVAAMAGALIGGWIWWLVDSWNGARLLRWLRQSELGAVPNLAGIWGEAGVRMRRWIRQSVQQVQQGDQRLNDILSALQASPNGVVLLDAQGRIEWCNQIAAKQFGFDAERDVLQSIGNLVRNPQFSAYFVAQDFTHDLVMQGRESTPSRPVKLSVQLYGYGEGRKLLLARDVTALEQAEAMRRDFVANVSHEIRTPLTVLAGFVETLQNLPLEEAERNRYLELMAQQAERMQHLVEDLLTLSRLEGSPLPGNNDWVSVAQLLTRCENEARGLSNALTRKQSKPHVLNFPDEQVLRQAGELAGASAELHSAFSNLLANAMRYTPAGGQIDVRWQLLPDGSARFAVKDSGPGIDERHVSRLTERFYRVDRSRSRDTGGTGLGLAIVKHVLQRHGAKLSIESELGKGSEFAVTFPPGRVRAVTEVPVKTLSH</sequence>
<dbReference type="InterPro" id="IPR005467">
    <property type="entry name" value="His_kinase_dom"/>
</dbReference>
<dbReference type="FunFam" id="1.10.287.130:FF:000008">
    <property type="entry name" value="Two-component sensor histidine kinase"/>
    <property type="match status" value="1"/>
</dbReference>
<evidence type="ECO:0000256" key="1">
    <source>
        <dbReference type="ARBA" id="ARBA00000085"/>
    </source>
</evidence>
<evidence type="ECO:0000256" key="15">
    <source>
        <dbReference type="ARBA" id="ARBA00023012"/>
    </source>
</evidence>
<evidence type="ECO:0000256" key="4">
    <source>
        <dbReference type="ARBA" id="ARBA00019665"/>
    </source>
</evidence>
<evidence type="ECO:0000256" key="16">
    <source>
        <dbReference type="ARBA" id="ARBA00023136"/>
    </source>
</evidence>
<dbReference type="SMART" id="SM00387">
    <property type="entry name" value="HATPase_c"/>
    <property type="match status" value="1"/>
</dbReference>
<dbReference type="FunFam" id="3.30.565.10:FF:000006">
    <property type="entry name" value="Sensor histidine kinase WalK"/>
    <property type="match status" value="1"/>
</dbReference>
<accession>A0A076PQB6</accession>
<dbReference type="HOGENOM" id="CLU_000445_89_2_4"/>
<comment type="subcellular location">
    <subcellularLocation>
        <location evidence="2">Cell inner membrane</location>
        <topology evidence="2">Multi-pass membrane protein</topology>
    </subcellularLocation>
</comment>
<evidence type="ECO:0000256" key="17">
    <source>
        <dbReference type="ARBA" id="ARBA00025207"/>
    </source>
</evidence>
<keyword evidence="13" id="KW-0067">ATP-binding</keyword>
<dbReference type="InterPro" id="IPR036097">
    <property type="entry name" value="HisK_dim/P_sf"/>
</dbReference>
<evidence type="ECO:0000256" key="7">
    <source>
        <dbReference type="ARBA" id="ARBA00022553"/>
    </source>
</evidence>
<dbReference type="PROSITE" id="PS50109">
    <property type="entry name" value="HIS_KIN"/>
    <property type="match status" value="1"/>
</dbReference>
<dbReference type="CDD" id="cd00082">
    <property type="entry name" value="HisKA"/>
    <property type="match status" value="1"/>
</dbReference>
<keyword evidence="6" id="KW-1003">Cell membrane</keyword>
<dbReference type="GO" id="GO:0005524">
    <property type="term" value="F:ATP binding"/>
    <property type="evidence" value="ECO:0007669"/>
    <property type="project" value="UniProtKB-KW"/>
</dbReference>
<dbReference type="PRINTS" id="PR00344">
    <property type="entry name" value="BCTRLSENSOR"/>
</dbReference>
<keyword evidence="12 20" id="KW-0418">Kinase</keyword>
<keyword evidence="10 18" id="KW-0812">Transmembrane</keyword>
<keyword evidence="15" id="KW-0902">Two-component regulatory system</keyword>
<evidence type="ECO:0000313" key="20">
    <source>
        <dbReference type="EMBL" id="AIJ47913.1"/>
    </source>
</evidence>
<feature type="transmembrane region" description="Helical" evidence="18">
    <location>
        <begin position="34"/>
        <end position="54"/>
    </location>
</feature>
<evidence type="ECO:0000256" key="13">
    <source>
        <dbReference type="ARBA" id="ARBA00022840"/>
    </source>
</evidence>
<dbReference type="EMBL" id="CP006704">
    <property type="protein sequence ID" value="AIJ47913.1"/>
    <property type="molecule type" value="Genomic_DNA"/>
</dbReference>
<dbReference type="Pfam" id="PF02518">
    <property type="entry name" value="HATPase_c"/>
    <property type="match status" value="1"/>
</dbReference>
<keyword evidence="16 18" id="KW-0472">Membrane</keyword>
<dbReference type="InterPro" id="IPR050351">
    <property type="entry name" value="BphY/WalK/GraS-like"/>
</dbReference>
<dbReference type="CDD" id="cd00130">
    <property type="entry name" value="PAS"/>
    <property type="match status" value="1"/>
</dbReference>
<dbReference type="GO" id="GO:0005886">
    <property type="term" value="C:plasma membrane"/>
    <property type="evidence" value="ECO:0007669"/>
    <property type="project" value="UniProtKB-SubCell"/>
</dbReference>
<evidence type="ECO:0000256" key="6">
    <source>
        <dbReference type="ARBA" id="ARBA00022475"/>
    </source>
</evidence>
<feature type="domain" description="Histidine kinase" evidence="19">
    <location>
        <begin position="224"/>
        <end position="451"/>
    </location>
</feature>
<dbReference type="Pfam" id="PF00989">
    <property type="entry name" value="PAS"/>
    <property type="match status" value="1"/>
</dbReference>
<name>A0A076PQB6_COMTE</name>
<dbReference type="PANTHER" id="PTHR45453:SF1">
    <property type="entry name" value="PHOSPHATE REGULON SENSOR PROTEIN PHOR"/>
    <property type="match status" value="1"/>
</dbReference>
<dbReference type="Proteomes" id="UP000028782">
    <property type="component" value="Chromosome"/>
</dbReference>
<dbReference type="SUPFAM" id="SSF55874">
    <property type="entry name" value="ATPase domain of HSP90 chaperone/DNA topoisomerase II/histidine kinase"/>
    <property type="match status" value="1"/>
</dbReference>
<dbReference type="InterPro" id="IPR014310">
    <property type="entry name" value="Sig_transdc_His_kinase_PhoR"/>
</dbReference>
<evidence type="ECO:0000313" key="21">
    <source>
        <dbReference type="Proteomes" id="UP000028782"/>
    </source>
</evidence>
<organism evidence="20 21">
    <name type="scientific">Comamonas testosteroni TK102</name>
    <dbReference type="NCBI Taxonomy" id="1392005"/>
    <lineage>
        <taxon>Bacteria</taxon>
        <taxon>Pseudomonadati</taxon>
        <taxon>Pseudomonadota</taxon>
        <taxon>Betaproteobacteria</taxon>
        <taxon>Burkholderiales</taxon>
        <taxon>Comamonadaceae</taxon>
        <taxon>Comamonas</taxon>
    </lineage>
</organism>
<reference evidence="20 21" key="1">
    <citation type="journal article" date="2014" name="Genome Announc.">
        <title>Complete Genome Sequence of Polychlorinated Biphenyl Degrader Comamonas testosteroni TK102 (NBRC 109938).</title>
        <authorList>
            <person name="Fukuda K."/>
            <person name="Hosoyama A."/>
            <person name="Tsuchikane K."/>
            <person name="Ohji S."/>
            <person name="Yamazoe A."/>
            <person name="Fujita N."/>
            <person name="Shintani M."/>
            <person name="Kimbara K."/>
        </authorList>
    </citation>
    <scope>NUCLEOTIDE SEQUENCE [LARGE SCALE GENOMIC DNA]</scope>
    <source>
        <strain evidence="20">TK102</strain>
    </source>
</reference>
<keyword evidence="7" id="KW-0597">Phosphoprotein</keyword>
<evidence type="ECO:0000256" key="2">
    <source>
        <dbReference type="ARBA" id="ARBA00004429"/>
    </source>
</evidence>
<dbReference type="InterPro" id="IPR004358">
    <property type="entry name" value="Sig_transdc_His_kin-like_C"/>
</dbReference>
<dbReference type="InterPro" id="IPR003594">
    <property type="entry name" value="HATPase_dom"/>
</dbReference>
<evidence type="ECO:0000259" key="19">
    <source>
        <dbReference type="PROSITE" id="PS50109"/>
    </source>
</evidence>
<comment type="catalytic activity">
    <reaction evidence="1">
        <text>ATP + protein L-histidine = ADP + protein N-phospho-L-histidine.</text>
        <dbReference type="EC" id="2.7.13.3"/>
    </reaction>
</comment>
<dbReference type="InterPro" id="IPR013767">
    <property type="entry name" value="PAS_fold"/>
</dbReference>
<dbReference type="GO" id="GO:0004721">
    <property type="term" value="F:phosphoprotein phosphatase activity"/>
    <property type="evidence" value="ECO:0007669"/>
    <property type="project" value="TreeGrafter"/>
</dbReference>
<dbReference type="GO" id="GO:0016036">
    <property type="term" value="P:cellular response to phosphate starvation"/>
    <property type="evidence" value="ECO:0007669"/>
    <property type="project" value="TreeGrafter"/>
</dbReference>
<dbReference type="SMART" id="SM00091">
    <property type="entry name" value="PAS"/>
    <property type="match status" value="1"/>
</dbReference>
<evidence type="ECO:0000256" key="14">
    <source>
        <dbReference type="ARBA" id="ARBA00022989"/>
    </source>
</evidence>
<dbReference type="SUPFAM" id="SSF47384">
    <property type="entry name" value="Homodimeric domain of signal transducing histidine kinase"/>
    <property type="match status" value="1"/>
</dbReference>
<dbReference type="InterPro" id="IPR003661">
    <property type="entry name" value="HisK_dim/P_dom"/>
</dbReference>
<comment type="function">
    <text evidence="17">Member of the two-component regulatory system PhoR/PhoB involved in the phosphate regulon genes expression. PhoR may function as a membrane-associated protein kinase that phosphorylates PhoB in response to environmental signals.</text>
</comment>
<keyword evidence="14 18" id="KW-1133">Transmembrane helix</keyword>
<dbReference type="Gene3D" id="3.30.565.10">
    <property type="entry name" value="Histidine kinase-like ATPase, C-terminal domain"/>
    <property type="match status" value="1"/>
</dbReference>
<dbReference type="SUPFAM" id="SSF55785">
    <property type="entry name" value="PYP-like sensor domain (PAS domain)"/>
    <property type="match status" value="1"/>
</dbReference>
<dbReference type="GO" id="GO:0006355">
    <property type="term" value="P:regulation of DNA-templated transcription"/>
    <property type="evidence" value="ECO:0007669"/>
    <property type="project" value="InterPro"/>
</dbReference>
<evidence type="ECO:0000256" key="5">
    <source>
        <dbReference type="ARBA" id="ARBA00022448"/>
    </source>
</evidence>
<dbReference type="PANTHER" id="PTHR45453">
    <property type="entry name" value="PHOSPHATE REGULON SENSOR PROTEIN PHOR"/>
    <property type="match status" value="1"/>
</dbReference>
<dbReference type="InterPro" id="IPR036890">
    <property type="entry name" value="HATPase_C_sf"/>
</dbReference>
<evidence type="ECO:0000256" key="8">
    <source>
        <dbReference type="ARBA" id="ARBA00022592"/>
    </source>
</evidence>
<dbReference type="AlphaFoldDB" id="A0A076PQB6"/>
<dbReference type="NCBIfam" id="TIGR02966">
    <property type="entry name" value="phoR_proteo"/>
    <property type="match status" value="1"/>
</dbReference>
<evidence type="ECO:0000256" key="10">
    <source>
        <dbReference type="ARBA" id="ARBA00022692"/>
    </source>
</evidence>
<dbReference type="Gene3D" id="3.30.450.20">
    <property type="entry name" value="PAS domain"/>
    <property type="match status" value="1"/>
</dbReference>
<evidence type="ECO:0000256" key="18">
    <source>
        <dbReference type="SAM" id="Phobius"/>
    </source>
</evidence>
<keyword evidence="8" id="KW-0592">Phosphate transport</keyword>